<accession>A0A1T2X6P0</accession>
<dbReference type="Proteomes" id="UP000190188">
    <property type="component" value="Unassembled WGS sequence"/>
</dbReference>
<feature type="domain" description="Pirin N-terminal" evidence="4">
    <location>
        <begin position="10"/>
        <end position="118"/>
    </location>
</feature>
<keyword evidence="2" id="KW-0479">Metal-binding</keyword>
<dbReference type="PANTHER" id="PTHR43212:SF3">
    <property type="entry name" value="QUERCETIN 2,3-DIOXYGENASE"/>
    <property type="match status" value="1"/>
</dbReference>
<dbReference type="PANTHER" id="PTHR43212">
    <property type="entry name" value="QUERCETIN 2,3-DIOXYGENASE"/>
    <property type="match status" value="1"/>
</dbReference>
<name>A0A1T2X6P0_9BACL</name>
<dbReference type="InterPro" id="IPR014710">
    <property type="entry name" value="RmlC-like_jellyroll"/>
</dbReference>
<dbReference type="InterPro" id="IPR041602">
    <property type="entry name" value="Quercetinase_C"/>
</dbReference>
<feature type="binding site" evidence="2">
    <location>
        <position position="57"/>
    </location>
    <ligand>
        <name>Fe cation</name>
        <dbReference type="ChEBI" id="CHEBI:24875"/>
    </ligand>
</feature>
<evidence type="ECO:0000259" key="4">
    <source>
        <dbReference type="Pfam" id="PF02678"/>
    </source>
</evidence>
<keyword evidence="7" id="KW-1185">Reference proteome</keyword>
<evidence type="ECO:0000259" key="5">
    <source>
        <dbReference type="Pfam" id="PF17954"/>
    </source>
</evidence>
<dbReference type="Pfam" id="PF02678">
    <property type="entry name" value="Pirin"/>
    <property type="match status" value="1"/>
</dbReference>
<dbReference type="RefSeq" id="WP_078500762.1">
    <property type="nucleotide sequence ID" value="NZ_MSZX01000008.1"/>
</dbReference>
<evidence type="ECO:0000313" key="7">
    <source>
        <dbReference type="Proteomes" id="UP000190188"/>
    </source>
</evidence>
<reference evidence="6 7" key="1">
    <citation type="submission" date="2017-01" db="EMBL/GenBank/DDBJ databases">
        <title>Genome analysis of Paenibacillus selenitrireducens ES3-24.</title>
        <authorList>
            <person name="Xu D."/>
            <person name="Yao R."/>
            <person name="Zheng S."/>
        </authorList>
    </citation>
    <scope>NUCLEOTIDE SEQUENCE [LARGE SCALE GENOMIC DNA]</scope>
    <source>
        <strain evidence="6 7">ES3-24</strain>
    </source>
</reference>
<sequence length="236" mass="26489">MIQVYPAASRYMADHGWLKSNFSFSFADYYDPSNMSFGPMRVLNDDFVAPLEGFGMHPHREMEIVSIVLTGKLEHRDSLGNHAVTGFGEVQRMSAGTGIYHSEMSASETETLNFLQMWFMPSHAHIHPSYETTEFDVERMKNALLPVVSTQGGENIASIHQDMTIYLSDIDADASVAFRTEPGRNIFFFVIDGEVTLNGEEKLMRRDSARITDVSDLLIQASTDARIMLIDLTGAY</sequence>
<proteinExistence type="inferred from homology"/>
<comment type="cofactor">
    <cofactor evidence="2">
        <name>Fe cation</name>
        <dbReference type="ChEBI" id="CHEBI:24875"/>
    </cofactor>
    <text evidence="2">Binds 1 Fe cation per subunit.</text>
</comment>
<dbReference type="AlphaFoldDB" id="A0A1T2X6P0"/>
<dbReference type="Gene3D" id="2.60.120.10">
    <property type="entry name" value="Jelly Rolls"/>
    <property type="match status" value="2"/>
</dbReference>
<dbReference type="InterPro" id="IPR003829">
    <property type="entry name" value="Pirin_N_dom"/>
</dbReference>
<feature type="binding site" evidence="2">
    <location>
        <position position="103"/>
    </location>
    <ligand>
        <name>Fe cation</name>
        <dbReference type="ChEBI" id="CHEBI:24875"/>
    </ligand>
</feature>
<dbReference type="STRING" id="1324314.BVG16_19575"/>
<organism evidence="6 7">
    <name type="scientific">Paenibacillus selenitireducens</name>
    <dbReference type="NCBI Taxonomy" id="1324314"/>
    <lineage>
        <taxon>Bacteria</taxon>
        <taxon>Bacillati</taxon>
        <taxon>Bacillota</taxon>
        <taxon>Bacilli</taxon>
        <taxon>Bacillales</taxon>
        <taxon>Paenibacillaceae</taxon>
        <taxon>Paenibacillus</taxon>
    </lineage>
</organism>
<dbReference type="InterPro" id="IPR012093">
    <property type="entry name" value="Pirin"/>
</dbReference>
<dbReference type="InterPro" id="IPR011051">
    <property type="entry name" value="RmlC_Cupin_sf"/>
</dbReference>
<feature type="domain" description="Quercetin 2,3-dioxygenase C-terminal cupin" evidence="5">
    <location>
        <begin position="147"/>
        <end position="232"/>
    </location>
</feature>
<evidence type="ECO:0000256" key="1">
    <source>
        <dbReference type="ARBA" id="ARBA00008416"/>
    </source>
</evidence>
<dbReference type="OrthoDB" id="321327at2"/>
<evidence type="ECO:0000313" key="6">
    <source>
        <dbReference type="EMBL" id="OPA75547.1"/>
    </source>
</evidence>
<dbReference type="SUPFAM" id="SSF51182">
    <property type="entry name" value="RmlC-like cupins"/>
    <property type="match status" value="1"/>
</dbReference>
<gene>
    <name evidence="6" type="ORF">BVG16_19575</name>
</gene>
<dbReference type="GO" id="GO:0046872">
    <property type="term" value="F:metal ion binding"/>
    <property type="evidence" value="ECO:0007669"/>
    <property type="project" value="UniProtKB-KW"/>
</dbReference>
<comment type="similarity">
    <text evidence="1 3">Belongs to the pirin family.</text>
</comment>
<dbReference type="PIRSF" id="PIRSF006232">
    <property type="entry name" value="Pirin"/>
    <property type="match status" value="1"/>
</dbReference>
<evidence type="ECO:0000256" key="2">
    <source>
        <dbReference type="PIRSR" id="PIRSR006232-1"/>
    </source>
</evidence>
<comment type="caution">
    <text evidence="6">The sequence shown here is derived from an EMBL/GenBank/DDBJ whole genome shotgun (WGS) entry which is preliminary data.</text>
</comment>
<dbReference type="CDD" id="cd02910">
    <property type="entry name" value="cupin_Yhhw_N"/>
    <property type="match status" value="1"/>
</dbReference>
<protein>
    <submittedName>
        <fullName evidence="6">Pirin family protein</fullName>
    </submittedName>
</protein>
<dbReference type="EMBL" id="MSZX01000008">
    <property type="protein sequence ID" value="OPA75547.1"/>
    <property type="molecule type" value="Genomic_DNA"/>
</dbReference>
<dbReference type="Pfam" id="PF17954">
    <property type="entry name" value="Pirin_C_2"/>
    <property type="match status" value="1"/>
</dbReference>
<feature type="binding site" evidence="2">
    <location>
        <position position="59"/>
    </location>
    <ligand>
        <name>Fe cation</name>
        <dbReference type="ChEBI" id="CHEBI:24875"/>
    </ligand>
</feature>
<evidence type="ECO:0000256" key="3">
    <source>
        <dbReference type="RuleBase" id="RU003457"/>
    </source>
</evidence>
<keyword evidence="2" id="KW-0408">Iron</keyword>
<feature type="binding site" evidence="2">
    <location>
        <position position="101"/>
    </location>
    <ligand>
        <name>Fe cation</name>
        <dbReference type="ChEBI" id="CHEBI:24875"/>
    </ligand>
</feature>